<feature type="non-terminal residue" evidence="1">
    <location>
        <position position="1"/>
    </location>
</feature>
<accession>A0ACA9P729</accession>
<dbReference type="Proteomes" id="UP000789525">
    <property type="component" value="Unassembled WGS sequence"/>
</dbReference>
<name>A0ACA9P729_9GLOM</name>
<sequence>VLSATRRPFDVDPATCLTPFADGASSTASPVSITAQDRKGLVQNILDDIEADAISKKDHRRFCALSVLRVLRWDSVENSNPDAVPRFLALPLNDRTPRTCAHLASSQNPSAVSGEALRCVANALLLVDAGRDAWLDVGGGQLCLQYLQDPKTSEEFSFLVGRILFLTTLKQCPFLKECAEDEKIIESIAKRCDMLLDANVSGVPFAKDALTDTLKFVFNLMLQYPRMIDTEGSQKVLVTPLVRMFTALPVSKPPLVAPLTHDIHALLNIPVIQYADKFFPPVSSSDKNSKGKKRAETPPGTSLNGTVKEGKSPSSFVTDPFQRAMSLLSSQRKSFGGGPKPDPPRRSTSSTSASSSHSPSRSGNGSELPTPARARSSSPTSSTRTSNGSSSSSTTNYQIVNHACAMLDLTLSTYWPDKTEADSPSVRSKAKQEGMNLDENITPLAALLVRLAEHPGARVELRNWILPENLDRSEALEGRGDTLGRILRIMSCVYYPRLKDALGEFMYTICDSDGSILSAQIGYGNAAGYLFNKGILSGPPPPPSSSGSSGGSGAASSIPDNVNPITGAINREVEDDGPEMTEEEKEREAEKLFVLFDRLEKSGMVAENPVRKAIQEGKISMGPFGP</sequence>
<organism evidence="1 2">
    <name type="scientific">Acaulospora colombiana</name>
    <dbReference type="NCBI Taxonomy" id="27376"/>
    <lineage>
        <taxon>Eukaryota</taxon>
        <taxon>Fungi</taxon>
        <taxon>Fungi incertae sedis</taxon>
        <taxon>Mucoromycota</taxon>
        <taxon>Glomeromycotina</taxon>
        <taxon>Glomeromycetes</taxon>
        <taxon>Diversisporales</taxon>
        <taxon>Acaulosporaceae</taxon>
        <taxon>Acaulospora</taxon>
    </lineage>
</organism>
<proteinExistence type="predicted"/>
<dbReference type="EMBL" id="CAJVPT010028136">
    <property type="protein sequence ID" value="CAG8686361.1"/>
    <property type="molecule type" value="Genomic_DNA"/>
</dbReference>
<gene>
    <name evidence="1" type="ORF">ACOLOM_LOCUS9577</name>
</gene>
<comment type="caution">
    <text evidence="1">The sequence shown here is derived from an EMBL/GenBank/DDBJ whole genome shotgun (WGS) entry which is preliminary data.</text>
</comment>
<evidence type="ECO:0000313" key="1">
    <source>
        <dbReference type="EMBL" id="CAG8686361.1"/>
    </source>
</evidence>
<evidence type="ECO:0000313" key="2">
    <source>
        <dbReference type="Proteomes" id="UP000789525"/>
    </source>
</evidence>
<keyword evidence="2" id="KW-1185">Reference proteome</keyword>
<protein>
    <submittedName>
        <fullName evidence="1">1563_t:CDS:1</fullName>
    </submittedName>
</protein>
<reference evidence="1" key="1">
    <citation type="submission" date="2021-06" db="EMBL/GenBank/DDBJ databases">
        <authorList>
            <person name="Kallberg Y."/>
            <person name="Tangrot J."/>
            <person name="Rosling A."/>
        </authorList>
    </citation>
    <scope>NUCLEOTIDE SEQUENCE</scope>
    <source>
        <strain evidence="1">CL356</strain>
    </source>
</reference>